<reference evidence="5 6" key="1">
    <citation type="submission" date="2015-09" db="EMBL/GenBank/DDBJ databases">
        <authorList>
            <consortium name="Swine Surveillance"/>
        </authorList>
    </citation>
    <scope>NUCLEOTIDE SEQUENCE [LARGE SCALE GENOMIC DNA]</scope>
    <source>
        <strain evidence="5 6">CECT 7557</strain>
    </source>
</reference>
<evidence type="ECO:0000313" key="5">
    <source>
        <dbReference type="EMBL" id="CUH75870.1"/>
    </source>
</evidence>
<dbReference type="OrthoDB" id="9800645at2"/>
<name>A0A0P1G266_9RHOB</name>
<dbReference type="SUPFAM" id="SSF64288">
    <property type="entry name" value="Chorismate lyase-like"/>
    <property type="match status" value="1"/>
</dbReference>
<dbReference type="InterPro" id="IPR011663">
    <property type="entry name" value="UTRA"/>
</dbReference>
<dbReference type="InterPro" id="IPR036388">
    <property type="entry name" value="WH-like_DNA-bd_sf"/>
</dbReference>
<dbReference type="NCBIfam" id="TIGR02325">
    <property type="entry name" value="C_P_lyase_phnF"/>
    <property type="match status" value="1"/>
</dbReference>
<dbReference type="SMART" id="SM00345">
    <property type="entry name" value="HTH_GNTR"/>
    <property type="match status" value="1"/>
</dbReference>
<dbReference type="Proteomes" id="UP000052022">
    <property type="component" value="Unassembled WGS sequence"/>
</dbReference>
<dbReference type="InterPro" id="IPR050679">
    <property type="entry name" value="Bact_HTH_transcr_reg"/>
</dbReference>
<dbReference type="GO" id="GO:0003677">
    <property type="term" value="F:DNA binding"/>
    <property type="evidence" value="ECO:0007669"/>
    <property type="project" value="UniProtKB-KW"/>
</dbReference>
<evidence type="ECO:0000256" key="3">
    <source>
        <dbReference type="ARBA" id="ARBA00023163"/>
    </source>
</evidence>
<dbReference type="EMBL" id="CYSD01000012">
    <property type="protein sequence ID" value="CUH75870.1"/>
    <property type="molecule type" value="Genomic_DNA"/>
</dbReference>
<keyword evidence="3" id="KW-0804">Transcription</keyword>
<dbReference type="PROSITE" id="PS50949">
    <property type="entry name" value="HTH_GNTR"/>
    <property type="match status" value="1"/>
</dbReference>
<dbReference type="InterPro" id="IPR036390">
    <property type="entry name" value="WH_DNA-bd_sf"/>
</dbReference>
<accession>A0A0P1G266</accession>
<keyword evidence="2" id="KW-0238">DNA-binding</keyword>
<protein>
    <submittedName>
        <fullName evidence="5">Putative transcriptional regulator PhnF</fullName>
    </submittedName>
</protein>
<evidence type="ECO:0000259" key="4">
    <source>
        <dbReference type="PROSITE" id="PS50949"/>
    </source>
</evidence>
<dbReference type="Pfam" id="PF00392">
    <property type="entry name" value="GntR"/>
    <property type="match status" value="1"/>
</dbReference>
<dbReference type="GO" id="GO:0045892">
    <property type="term" value="P:negative regulation of DNA-templated transcription"/>
    <property type="evidence" value="ECO:0007669"/>
    <property type="project" value="TreeGrafter"/>
</dbReference>
<proteinExistence type="predicted"/>
<dbReference type="Gene3D" id="1.10.10.10">
    <property type="entry name" value="Winged helix-like DNA-binding domain superfamily/Winged helix DNA-binding domain"/>
    <property type="match status" value="1"/>
</dbReference>
<sequence length="243" mass="26241">MARTAIWKSIADSLETDIASGRYAIGAKLPSEAQLAGTFGVNRHTVRRALAELTDQGLVHPRRGAGVFVATQAKATPKADYPLGKRVSFRQNLRAAGRAPSGEQLAVTTRRADKKEATALKIDVGALLHVNDSLSFADAEPVSLARSCFPADRFPTLPEVIRETGSVTETFRQFGITDYTRAWTRITATAATATQALHLRVNEGDPLLRTVSLNVDADGRPVEYGSSYFAGNRIALTLEDEDS</sequence>
<dbReference type="RefSeq" id="WP_058288719.1">
    <property type="nucleotide sequence ID" value="NZ_CYSD01000012.1"/>
</dbReference>
<dbReference type="Gene3D" id="3.40.1410.10">
    <property type="entry name" value="Chorismate lyase-like"/>
    <property type="match status" value="1"/>
</dbReference>
<keyword evidence="6" id="KW-1185">Reference proteome</keyword>
<dbReference type="AlphaFoldDB" id="A0A0P1G266"/>
<dbReference type="CDD" id="cd07377">
    <property type="entry name" value="WHTH_GntR"/>
    <property type="match status" value="1"/>
</dbReference>
<organism evidence="5 6">
    <name type="scientific">Tritonibacter multivorans</name>
    <dbReference type="NCBI Taxonomy" id="928856"/>
    <lineage>
        <taxon>Bacteria</taxon>
        <taxon>Pseudomonadati</taxon>
        <taxon>Pseudomonadota</taxon>
        <taxon>Alphaproteobacteria</taxon>
        <taxon>Rhodobacterales</taxon>
        <taxon>Paracoccaceae</taxon>
        <taxon>Tritonibacter</taxon>
    </lineage>
</organism>
<dbReference type="STRING" id="928856.SAMN04488049_103184"/>
<dbReference type="InterPro" id="IPR012702">
    <property type="entry name" value="CP_lyase_PhnF"/>
</dbReference>
<evidence type="ECO:0000256" key="2">
    <source>
        <dbReference type="ARBA" id="ARBA00023125"/>
    </source>
</evidence>
<dbReference type="InterPro" id="IPR000524">
    <property type="entry name" value="Tscrpt_reg_HTH_GntR"/>
</dbReference>
<dbReference type="PANTHER" id="PTHR44846:SF1">
    <property type="entry name" value="MANNOSYL-D-GLYCERATE TRANSPORT_METABOLISM SYSTEM REPRESSOR MNGR-RELATED"/>
    <property type="match status" value="1"/>
</dbReference>
<feature type="domain" description="HTH gntR-type" evidence="4">
    <location>
        <begin position="4"/>
        <end position="72"/>
    </location>
</feature>
<dbReference type="GO" id="GO:0003700">
    <property type="term" value="F:DNA-binding transcription factor activity"/>
    <property type="evidence" value="ECO:0007669"/>
    <property type="project" value="InterPro"/>
</dbReference>
<dbReference type="PRINTS" id="PR00035">
    <property type="entry name" value="HTHGNTR"/>
</dbReference>
<evidence type="ECO:0000313" key="6">
    <source>
        <dbReference type="Proteomes" id="UP000052022"/>
    </source>
</evidence>
<dbReference type="Pfam" id="PF07702">
    <property type="entry name" value="UTRA"/>
    <property type="match status" value="1"/>
</dbReference>
<gene>
    <name evidence="5" type="primary">phnF</name>
    <name evidence="5" type="ORF">TRM7557_00598</name>
</gene>
<dbReference type="SMART" id="SM00866">
    <property type="entry name" value="UTRA"/>
    <property type="match status" value="1"/>
</dbReference>
<dbReference type="PANTHER" id="PTHR44846">
    <property type="entry name" value="MANNOSYL-D-GLYCERATE TRANSPORT/METABOLISM SYSTEM REPRESSOR MNGR-RELATED"/>
    <property type="match status" value="1"/>
</dbReference>
<keyword evidence="1" id="KW-0805">Transcription regulation</keyword>
<evidence type="ECO:0000256" key="1">
    <source>
        <dbReference type="ARBA" id="ARBA00023015"/>
    </source>
</evidence>
<dbReference type="InterPro" id="IPR028978">
    <property type="entry name" value="Chorismate_lyase_/UTRA_dom_sf"/>
</dbReference>
<dbReference type="SUPFAM" id="SSF46785">
    <property type="entry name" value="Winged helix' DNA-binding domain"/>
    <property type="match status" value="1"/>
</dbReference>